<evidence type="ECO:0000259" key="3">
    <source>
        <dbReference type="Pfam" id="PF00535"/>
    </source>
</evidence>
<keyword evidence="5" id="KW-1185">Reference proteome</keyword>
<gene>
    <name evidence="4" type="ORF">P0082_11945</name>
</gene>
<evidence type="ECO:0000313" key="4">
    <source>
        <dbReference type="EMBL" id="WGK69177.1"/>
    </source>
</evidence>
<name>A0ABY8MGN5_9SPIO</name>
<dbReference type="InterPro" id="IPR001173">
    <property type="entry name" value="Glyco_trans_2-like"/>
</dbReference>
<dbReference type="EC" id="2.4.-.-" evidence="4"/>
<dbReference type="RefSeq" id="WP_326927364.1">
    <property type="nucleotide sequence ID" value="NZ_CP123443.1"/>
</dbReference>
<dbReference type="Proteomes" id="UP001228690">
    <property type="component" value="Chromosome"/>
</dbReference>
<accession>A0ABY8MGN5</accession>
<evidence type="ECO:0000256" key="1">
    <source>
        <dbReference type="ARBA" id="ARBA00022676"/>
    </source>
</evidence>
<dbReference type="InterPro" id="IPR029044">
    <property type="entry name" value="Nucleotide-diphossugar_trans"/>
</dbReference>
<evidence type="ECO:0000313" key="5">
    <source>
        <dbReference type="Proteomes" id="UP001228690"/>
    </source>
</evidence>
<proteinExistence type="predicted"/>
<sequence>MSPKISVIVPVYNTQDYLSRCLDSILGQTLEDIEIIVVNDLTLDRSQEIIDEYQKKDHRISSIIHTENLGLGGARNSGIVAARSPYIQFVDSDDYIHPDMCAQLYQLAEETKAGLIHCGCSLVYSITISDNIISGDREYFRIKKQGLDFITDTLPSDADVCSVNKLFRRELLEKYQLRFPENMLYEDEYFTMAYWSICGSVYYYPEALYFYVRRAGSIMAETFARNQGLKVLDSLHMGYLFYEFLQKHKLFIRYQKSFWTSYIRLLNACFYFVSSGEVYKSAFELAHNFLQEKDPVKDKMLEAIQSMDYPEYIWQEFRQAQREKEQVEREKEQVENNRWYRFGWLSRKRKIWAIGKVLSRKLGLYKFFRPICKYLIRS</sequence>
<dbReference type="Gene3D" id="3.90.550.10">
    <property type="entry name" value="Spore Coat Polysaccharide Biosynthesis Protein SpsA, Chain A"/>
    <property type="match status" value="1"/>
</dbReference>
<dbReference type="SUPFAM" id="SSF53448">
    <property type="entry name" value="Nucleotide-diphospho-sugar transferases"/>
    <property type="match status" value="1"/>
</dbReference>
<keyword evidence="2 4" id="KW-0808">Transferase</keyword>
<organism evidence="4 5">
    <name type="scientific">Candidatus Haliotispira prima</name>
    <dbReference type="NCBI Taxonomy" id="3034016"/>
    <lineage>
        <taxon>Bacteria</taxon>
        <taxon>Pseudomonadati</taxon>
        <taxon>Spirochaetota</taxon>
        <taxon>Spirochaetia</taxon>
        <taxon>Spirochaetales</taxon>
        <taxon>Spirochaetaceae</taxon>
        <taxon>Candidatus Haliotispira</taxon>
    </lineage>
</organism>
<protein>
    <submittedName>
        <fullName evidence="4">Glycosyltransferase</fullName>
        <ecNumber evidence="4">2.4.-.-</ecNumber>
    </submittedName>
</protein>
<dbReference type="PANTHER" id="PTHR22916:SF51">
    <property type="entry name" value="GLYCOSYLTRANSFERASE EPSH-RELATED"/>
    <property type="match status" value="1"/>
</dbReference>
<evidence type="ECO:0000256" key="2">
    <source>
        <dbReference type="ARBA" id="ARBA00022679"/>
    </source>
</evidence>
<reference evidence="4 5" key="1">
    <citation type="submission" date="2023-04" db="EMBL/GenBank/DDBJ databases">
        <title>Spirochaete genome identified in red abalone sample constitutes a novel genus.</title>
        <authorList>
            <person name="Sharma S.P."/>
            <person name="Purcell C.M."/>
            <person name="Hyde J.R."/>
            <person name="Severin A.J."/>
        </authorList>
    </citation>
    <scope>NUCLEOTIDE SEQUENCE [LARGE SCALE GENOMIC DNA]</scope>
    <source>
        <strain evidence="4 5">SP-2023</strain>
    </source>
</reference>
<keyword evidence="1 4" id="KW-0328">Glycosyltransferase</keyword>
<dbReference type="EMBL" id="CP123443">
    <property type="protein sequence ID" value="WGK69177.1"/>
    <property type="molecule type" value="Genomic_DNA"/>
</dbReference>
<feature type="domain" description="Glycosyltransferase 2-like" evidence="3">
    <location>
        <begin position="6"/>
        <end position="175"/>
    </location>
</feature>
<dbReference type="CDD" id="cd00761">
    <property type="entry name" value="Glyco_tranf_GTA_type"/>
    <property type="match status" value="1"/>
</dbReference>
<dbReference type="Pfam" id="PF00535">
    <property type="entry name" value="Glycos_transf_2"/>
    <property type="match status" value="1"/>
</dbReference>
<dbReference type="PANTHER" id="PTHR22916">
    <property type="entry name" value="GLYCOSYLTRANSFERASE"/>
    <property type="match status" value="1"/>
</dbReference>
<dbReference type="GO" id="GO:0016757">
    <property type="term" value="F:glycosyltransferase activity"/>
    <property type="evidence" value="ECO:0007669"/>
    <property type="project" value="UniProtKB-KW"/>
</dbReference>